<dbReference type="Pfam" id="PF00440">
    <property type="entry name" value="TetR_N"/>
    <property type="match status" value="1"/>
</dbReference>
<dbReference type="EMBL" id="JFKA01000010">
    <property type="protein sequence ID" value="OSQ36558.1"/>
    <property type="molecule type" value="Genomic_DNA"/>
</dbReference>
<dbReference type="Proteomes" id="UP000193391">
    <property type="component" value="Unassembled WGS sequence"/>
</dbReference>
<dbReference type="InterPro" id="IPR025996">
    <property type="entry name" value="MT1864/Rv1816-like_C"/>
</dbReference>
<accession>A0A1Y2KWI9</accession>
<sequence length="206" mass="22751">MSKYHHGDVRNVLLREAETILRKEGPGGLSLRRLARLTGVSEAAPYRHFDGKDGILAAVAIAALKRFGDRLEETAKLALPHEERIIALGAAYVEFAIEHPQHFRLIFGRERPPLDQYPDLRDAADSVFDILQRSVTNLDQRGDMTLADAANAYNRALAAWSRAHGIATLVIDGMISPPLDQPIQQFVFGLLAEDLGIPASLQNPKK</sequence>
<evidence type="ECO:0000256" key="4">
    <source>
        <dbReference type="PROSITE-ProRule" id="PRU00335"/>
    </source>
</evidence>
<dbReference type="AlphaFoldDB" id="A0A1Y2KWI9"/>
<evidence type="ECO:0000313" key="6">
    <source>
        <dbReference type="EMBL" id="OSQ36558.1"/>
    </source>
</evidence>
<dbReference type="OrthoDB" id="7056813at2"/>
<dbReference type="PROSITE" id="PS50977">
    <property type="entry name" value="HTH_TETR_2"/>
    <property type="match status" value="1"/>
</dbReference>
<dbReference type="RefSeq" id="WP_085584913.1">
    <property type="nucleotide sequence ID" value="NZ_JFKA01000010.1"/>
</dbReference>
<evidence type="ECO:0000256" key="3">
    <source>
        <dbReference type="ARBA" id="ARBA00023163"/>
    </source>
</evidence>
<dbReference type="InterPro" id="IPR050109">
    <property type="entry name" value="HTH-type_TetR-like_transc_reg"/>
</dbReference>
<evidence type="ECO:0000313" key="7">
    <source>
        <dbReference type="Proteomes" id="UP000193391"/>
    </source>
</evidence>
<dbReference type="GO" id="GO:0003700">
    <property type="term" value="F:DNA-binding transcription factor activity"/>
    <property type="evidence" value="ECO:0007669"/>
    <property type="project" value="TreeGrafter"/>
</dbReference>
<dbReference type="SUPFAM" id="SSF48498">
    <property type="entry name" value="Tetracyclin repressor-like, C-terminal domain"/>
    <property type="match status" value="1"/>
</dbReference>
<feature type="DNA-binding region" description="H-T-H motif" evidence="4">
    <location>
        <begin position="30"/>
        <end position="49"/>
    </location>
</feature>
<dbReference type="PANTHER" id="PTHR30055">
    <property type="entry name" value="HTH-TYPE TRANSCRIPTIONAL REGULATOR RUTR"/>
    <property type="match status" value="1"/>
</dbReference>
<evidence type="ECO:0000256" key="1">
    <source>
        <dbReference type="ARBA" id="ARBA00023015"/>
    </source>
</evidence>
<keyword evidence="3" id="KW-0804">Transcription</keyword>
<protein>
    <submittedName>
        <fullName evidence="6">TetR family transcriptional regulator</fullName>
    </submittedName>
</protein>
<dbReference type="GO" id="GO:0000976">
    <property type="term" value="F:transcription cis-regulatory region binding"/>
    <property type="evidence" value="ECO:0007669"/>
    <property type="project" value="TreeGrafter"/>
</dbReference>
<dbReference type="InterPro" id="IPR001647">
    <property type="entry name" value="HTH_TetR"/>
</dbReference>
<evidence type="ECO:0000256" key="2">
    <source>
        <dbReference type="ARBA" id="ARBA00023125"/>
    </source>
</evidence>
<proteinExistence type="predicted"/>
<name>A0A1Y2KWI9_9PROT</name>
<gene>
    <name evidence="6" type="ORF">TMES_17370</name>
</gene>
<dbReference type="PANTHER" id="PTHR30055:SF220">
    <property type="entry name" value="TETR-FAMILY REGULATORY PROTEIN"/>
    <property type="match status" value="1"/>
</dbReference>
<dbReference type="Gene3D" id="1.10.357.10">
    <property type="entry name" value="Tetracycline Repressor, domain 2"/>
    <property type="match status" value="1"/>
</dbReference>
<keyword evidence="7" id="KW-1185">Reference proteome</keyword>
<feature type="domain" description="HTH tetR-type" evidence="5">
    <location>
        <begin position="7"/>
        <end position="67"/>
    </location>
</feature>
<dbReference type="STRING" id="1293891.TMES_17370"/>
<organism evidence="6 7">
    <name type="scientific">Thalassospira mesophila</name>
    <dbReference type="NCBI Taxonomy" id="1293891"/>
    <lineage>
        <taxon>Bacteria</taxon>
        <taxon>Pseudomonadati</taxon>
        <taxon>Pseudomonadota</taxon>
        <taxon>Alphaproteobacteria</taxon>
        <taxon>Rhodospirillales</taxon>
        <taxon>Thalassospiraceae</taxon>
        <taxon>Thalassospira</taxon>
    </lineage>
</organism>
<reference evidence="6 7" key="1">
    <citation type="submission" date="2014-03" db="EMBL/GenBank/DDBJ databases">
        <title>The draft genome sequence of Thalassospira mesophila JCM 18969.</title>
        <authorList>
            <person name="Lai Q."/>
            <person name="Shao Z."/>
        </authorList>
    </citation>
    <scope>NUCLEOTIDE SEQUENCE [LARGE SCALE GENOMIC DNA]</scope>
    <source>
        <strain evidence="6 7">JCM 18969</strain>
    </source>
</reference>
<evidence type="ECO:0000259" key="5">
    <source>
        <dbReference type="PROSITE" id="PS50977"/>
    </source>
</evidence>
<dbReference type="SUPFAM" id="SSF46689">
    <property type="entry name" value="Homeodomain-like"/>
    <property type="match status" value="1"/>
</dbReference>
<comment type="caution">
    <text evidence="6">The sequence shown here is derived from an EMBL/GenBank/DDBJ whole genome shotgun (WGS) entry which is preliminary data.</text>
</comment>
<keyword evidence="2 4" id="KW-0238">DNA-binding</keyword>
<dbReference type="InterPro" id="IPR036271">
    <property type="entry name" value="Tet_transcr_reg_TetR-rel_C_sf"/>
</dbReference>
<keyword evidence="1" id="KW-0805">Transcription regulation</keyword>
<dbReference type="InterPro" id="IPR009057">
    <property type="entry name" value="Homeodomain-like_sf"/>
</dbReference>
<dbReference type="Pfam" id="PF13305">
    <property type="entry name" value="TetR_C_33"/>
    <property type="match status" value="1"/>
</dbReference>